<sequence length="408" mass="44844">MMNDGMLSQDEIDALLNVGANDDEENDQEKDTKQPEEKDHLSSMEVDTLGEIGNISFGSSATTLSTLLNQKVDITTPTVSIINRQELDSEFEMEHVGVEVNYVEGFDGVNVFVIKSEDAAIISDIMLGGDGTGPAEELNDIHLSAVQEAMNQMMGAAATSMSTVFDKKIDISPPEIALNHVDETLSAEEEPELFVKVSFQLKVGELIDSNIMQLIPLDFAKQLVDTLMNQSAEEETAAAVEQLEQPVAANQQQEMSVNQQPVGQVNQPQANQQHVNQAGYQQQPVMQNNQPQYIGNAAANQQANIQQADFSNFNQVELNQNEHRNLDMLLDIPLKVTVELGRTNRSIKEILDLSAGSIIELDKLAGEPVDILVNEKLIAKGEVVVIDENFGVRVTDIISQSDRLMKLK</sequence>
<keyword evidence="4" id="KW-0145">Chemotaxis</keyword>
<name>A0A1H9Z1H4_9BACI</name>
<dbReference type="InterPro" id="IPR001172">
    <property type="entry name" value="FliN_T3SS_HrcQb"/>
</dbReference>
<keyword evidence="5" id="KW-0283">Flagellar rotation</keyword>
<dbReference type="Proteomes" id="UP000198618">
    <property type="component" value="Unassembled WGS sequence"/>
</dbReference>
<dbReference type="GO" id="GO:0006935">
    <property type="term" value="P:chemotaxis"/>
    <property type="evidence" value="ECO:0007669"/>
    <property type="project" value="UniProtKB-KW"/>
</dbReference>
<gene>
    <name evidence="10" type="ORF">SAMN05216389_10252</name>
</gene>
<organism evidence="10 11">
    <name type="scientific">Oceanobacillus limi</name>
    <dbReference type="NCBI Taxonomy" id="930131"/>
    <lineage>
        <taxon>Bacteria</taxon>
        <taxon>Bacillati</taxon>
        <taxon>Bacillota</taxon>
        <taxon>Bacilli</taxon>
        <taxon>Bacillales</taxon>
        <taxon>Bacillaceae</taxon>
        <taxon>Oceanobacillus</taxon>
    </lineage>
</organism>
<dbReference type="EMBL" id="FOHE01000002">
    <property type="protein sequence ID" value="SES75361.1"/>
    <property type="molecule type" value="Genomic_DNA"/>
</dbReference>
<dbReference type="PANTHER" id="PTHR43484:SF1">
    <property type="entry name" value="FLAGELLAR MOTOR SWITCH PROTEIN FLIN"/>
    <property type="match status" value="1"/>
</dbReference>
<accession>A0A1H9Z1H4</accession>
<feature type="domain" description="CheC-like protein" evidence="9">
    <location>
        <begin position="141"/>
        <end position="176"/>
    </location>
</feature>
<dbReference type="SUPFAM" id="SSF101801">
    <property type="entry name" value="Surface presentation of antigens (SPOA)"/>
    <property type="match status" value="1"/>
</dbReference>
<feature type="compositionally biased region" description="Basic and acidic residues" evidence="7">
    <location>
        <begin position="29"/>
        <end position="41"/>
    </location>
</feature>
<dbReference type="Gene3D" id="2.30.330.10">
    <property type="entry name" value="SpoA-like"/>
    <property type="match status" value="1"/>
</dbReference>
<dbReference type="CDD" id="cd17907">
    <property type="entry name" value="FliY_FliN-Y"/>
    <property type="match status" value="1"/>
</dbReference>
<protein>
    <submittedName>
        <fullName evidence="10">Flagellar motor switch protein FliN/FliY</fullName>
    </submittedName>
</protein>
<dbReference type="GO" id="GO:0071973">
    <property type="term" value="P:bacterial-type flagellum-dependent cell motility"/>
    <property type="evidence" value="ECO:0007669"/>
    <property type="project" value="InterPro"/>
</dbReference>
<dbReference type="GO" id="GO:0005886">
    <property type="term" value="C:plasma membrane"/>
    <property type="evidence" value="ECO:0007669"/>
    <property type="project" value="UniProtKB-SubCell"/>
</dbReference>
<evidence type="ECO:0000256" key="2">
    <source>
        <dbReference type="ARBA" id="ARBA00009226"/>
    </source>
</evidence>
<dbReference type="InterPro" id="IPR051469">
    <property type="entry name" value="FliN/MopA/SpaO"/>
</dbReference>
<evidence type="ECO:0000256" key="6">
    <source>
        <dbReference type="ARBA" id="ARBA00023136"/>
    </source>
</evidence>
<dbReference type="PANTHER" id="PTHR43484">
    <property type="match status" value="1"/>
</dbReference>
<evidence type="ECO:0000256" key="7">
    <source>
        <dbReference type="SAM" id="MobiDB-lite"/>
    </source>
</evidence>
<keyword evidence="10" id="KW-0969">Cilium</keyword>
<dbReference type="GO" id="GO:0009425">
    <property type="term" value="C:bacterial-type flagellum basal body"/>
    <property type="evidence" value="ECO:0007669"/>
    <property type="project" value="InterPro"/>
</dbReference>
<dbReference type="SUPFAM" id="SSF103039">
    <property type="entry name" value="CheC-like"/>
    <property type="match status" value="1"/>
</dbReference>
<reference evidence="10 11" key="1">
    <citation type="submission" date="2016-10" db="EMBL/GenBank/DDBJ databases">
        <authorList>
            <person name="de Groot N.N."/>
        </authorList>
    </citation>
    <scope>NUCLEOTIDE SEQUENCE [LARGE SCALE GENOMIC DNA]</scope>
    <source>
        <strain evidence="10 11">IBRC-M 10780</strain>
    </source>
</reference>
<dbReference type="GO" id="GO:0003774">
    <property type="term" value="F:cytoskeletal motor activity"/>
    <property type="evidence" value="ECO:0007669"/>
    <property type="project" value="InterPro"/>
</dbReference>
<dbReference type="NCBIfam" id="TIGR02480">
    <property type="entry name" value="fliN"/>
    <property type="match status" value="1"/>
</dbReference>
<evidence type="ECO:0000256" key="3">
    <source>
        <dbReference type="ARBA" id="ARBA00022475"/>
    </source>
</evidence>
<dbReference type="AlphaFoldDB" id="A0A1H9Z1H4"/>
<dbReference type="Pfam" id="PF04509">
    <property type="entry name" value="CheC"/>
    <property type="match status" value="2"/>
</dbReference>
<keyword evidence="6" id="KW-0472">Membrane</keyword>
<dbReference type="InterPro" id="IPR012826">
    <property type="entry name" value="FliN"/>
</dbReference>
<dbReference type="OrthoDB" id="9773459at2"/>
<keyword evidence="10" id="KW-0282">Flagellum</keyword>
<dbReference type="PRINTS" id="PR00956">
    <property type="entry name" value="FLGMOTORFLIN"/>
</dbReference>
<dbReference type="GO" id="GO:0016787">
    <property type="term" value="F:hydrolase activity"/>
    <property type="evidence" value="ECO:0007669"/>
    <property type="project" value="InterPro"/>
</dbReference>
<evidence type="ECO:0000313" key="11">
    <source>
        <dbReference type="Proteomes" id="UP000198618"/>
    </source>
</evidence>
<keyword evidence="3" id="KW-1003">Cell membrane</keyword>
<evidence type="ECO:0000256" key="4">
    <source>
        <dbReference type="ARBA" id="ARBA00022500"/>
    </source>
</evidence>
<dbReference type="RefSeq" id="WP_090866532.1">
    <property type="nucleotide sequence ID" value="NZ_FOHE01000002.1"/>
</dbReference>
<dbReference type="InterPro" id="IPR036429">
    <property type="entry name" value="SpoA-like_sf"/>
</dbReference>
<dbReference type="InterPro" id="IPR001543">
    <property type="entry name" value="FliN-like_C"/>
</dbReference>
<evidence type="ECO:0000256" key="1">
    <source>
        <dbReference type="ARBA" id="ARBA00004413"/>
    </source>
</evidence>
<comment type="similarity">
    <text evidence="2">Belongs to the FliN/MopA/SpaO family.</text>
</comment>
<evidence type="ECO:0000256" key="5">
    <source>
        <dbReference type="ARBA" id="ARBA00022779"/>
    </source>
</evidence>
<dbReference type="NCBIfam" id="NF005995">
    <property type="entry name" value="PRK08119.1"/>
    <property type="match status" value="1"/>
</dbReference>
<dbReference type="Pfam" id="PF01052">
    <property type="entry name" value="FliMN_C"/>
    <property type="match status" value="1"/>
</dbReference>
<keyword evidence="11" id="KW-1185">Reference proteome</keyword>
<feature type="domain" description="CheC-like protein" evidence="9">
    <location>
        <begin position="44"/>
        <end position="81"/>
    </location>
</feature>
<feature type="domain" description="Flagellar motor switch protein FliN-like C-terminal" evidence="8">
    <location>
        <begin position="328"/>
        <end position="398"/>
    </location>
</feature>
<evidence type="ECO:0000259" key="9">
    <source>
        <dbReference type="Pfam" id="PF04509"/>
    </source>
</evidence>
<dbReference type="InterPro" id="IPR028976">
    <property type="entry name" value="CheC-like_sf"/>
</dbReference>
<comment type="subcellular location">
    <subcellularLocation>
        <location evidence="1">Cell membrane</location>
        <topology evidence="1">Peripheral membrane protein</topology>
        <orientation evidence="1">Cytoplasmic side</orientation>
    </subcellularLocation>
</comment>
<evidence type="ECO:0000313" key="10">
    <source>
        <dbReference type="EMBL" id="SES75361.1"/>
    </source>
</evidence>
<dbReference type="InterPro" id="IPR007597">
    <property type="entry name" value="CheC"/>
</dbReference>
<keyword evidence="10" id="KW-0966">Cell projection</keyword>
<dbReference type="STRING" id="930131.SAMN05216389_10252"/>
<feature type="region of interest" description="Disordered" evidence="7">
    <location>
        <begin position="1"/>
        <end position="41"/>
    </location>
</feature>
<proteinExistence type="inferred from homology"/>
<evidence type="ECO:0000259" key="8">
    <source>
        <dbReference type="Pfam" id="PF01052"/>
    </source>
</evidence>
<dbReference type="Gene3D" id="3.40.1550.10">
    <property type="entry name" value="CheC-like"/>
    <property type="match status" value="1"/>
</dbReference>